<evidence type="ECO:0000313" key="3">
    <source>
        <dbReference type="Proteomes" id="UP001647436"/>
    </source>
</evidence>
<feature type="transmembrane region" description="Helical" evidence="1">
    <location>
        <begin position="15"/>
        <end position="33"/>
    </location>
</feature>
<proteinExistence type="predicted"/>
<name>A0ABS5LML4_9BURK</name>
<evidence type="ECO:0000256" key="1">
    <source>
        <dbReference type="SAM" id="Phobius"/>
    </source>
</evidence>
<keyword evidence="1" id="KW-0472">Membrane</keyword>
<keyword evidence="1" id="KW-1133">Transmembrane helix</keyword>
<protein>
    <submittedName>
        <fullName evidence="2">Uncharacterized protein</fullName>
    </submittedName>
</protein>
<keyword evidence="3" id="KW-1185">Reference proteome</keyword>
<sequence>MNWLWKPETSTPQKWLIAVFMAVMLGALAPIVWRSFIPEARWQLLALYLSLALTSAAGIWLRRLHRLGLWQPAGPWPSYGPVKRWLMGLLCSAFMVFVLWLDLAATLPMAYTAVLGSDASLQTVAEKKRGSGRHACRHQLKLAEVDYLFFEFCINEEGSERLPSGPLPALLSIRQSYFGKLVDSIRLSHPQQKDEH</sequence>
<dbReference type="Proteomes" id="UP001647436">
    <property type="component" value="Unassembled WGS sequence"/>
</dbReference>
<gene>
    <name evidence="2" type="ORF">DJFAAGMI_00173</name>
</gene>
<feature type="transmembrane region" description="Helical" evidence="1">
    <location>
        <begin position="45"/>
        <end position="65"/>
    </location>
</feature>
<feature type="transmembrane region" description="Helical" evidence="1">
    <location>
        <begin position="85"/>
        <end position="105"/>
    </location>
</feature>
<keyword evidence="1" id="KW-0812">Transmembrane</keyword>
<evidence type="ECO:0000313" key="2">
    <source>
        <dbReference type="EMBL" id="MBS3017466.1"/>
    </source>
</evidence>
<comment type="caution">
    <text evidence="2">The sequence shown here is derived from an EMBL/GenBank/DDBJ whole genome shotgun (WGS) entry which is preliminary data.</text>
</comment>
<dbReference type="EMBL" id="JAANES010000001">
    <property type="protein sequence ID" value="MBS3017466.1"/>
    <property type="molecule type" value="Genomic_DNA"/>
</dbReference>
<accession>A0ABS5LML4</accession>
<organism evidence="2 3">
    <name type="scientific">Comamonas brasiliensis</name>
    <dbReference type="NCBI Taxonomy" id="1812482"/>
    <lineage>
        <taxon>Bacteria</taxon>
        <taxon>Pseudomonadati</taxon>
        <taxon>Pseudomonadota</taxon>
        <taxon>Betaproteobacteria</taxon>
        <taxon>Burkholderiales</taxon>
        <taxon>Comamonadaceae</taxon>
        <taxon>Comamonas</taxon>
    </lineage>
</organism>
<reference evidence="2 3" key="1">
    <citation type="submission" date="2020-03" db="EMBL/GenBank/DDBJ databases">
        <title>The role of nitrogen metabolism on polyethylene biodegradation.</title>
        <authorList>
            <person name="Peixoto J."/>
            <person name="Vizzotto C.S."/>
            <person name="Ramos A."/>
            <person name="Alves G."/>
            <person name="Steindorff A."/>
            <person name="Kruger R."/>
        </authorList>
    </citation>
    <scope>NUCLEOTIDE SEQUENCE [LARGE SCALE GENOMIC DNA]</scope>
    <source>
        <strain evidence="2 3">PE63</strain>
    </source>
</reference>
<dbReference type="RefSeq" id="WP_211455601.1">
    <property type="nucleotide sequence ID" value="NZ_JAANES010000001.1"/>
</dbReference>